<sequence>MQAILDDKRINNFGDDDNFYRNYSCDLYCHHHEDDLDHHHHTSNVDPDENTNLDNIHKCSAHKNKHYHTIEHNYDTNNDPNVI</sequence>
<reference evidence="2 3" key="1">
    <citation type="journal article" date="2015" name="Genome Biol. Evol.">
        <title>Phylogenomic analyses indicate that early fungi evolved digesting cell walls of algal ancestors of land plants.</title>
        <authorList>
            <person name="Chang Y."/>
            <person name="Wang S."/>
            <person name="Sekimoto S."/>
            <person name="Aerts A.L."/>
            <person name="Choi C."/>
            <person name="Clum A."/>
            <person name="LaButti K.M."/>
            <person name="Lindquist E.A."/>
            <person name="Yee Ngan C."/>
            <person name="Ohm R.A."/>
            <person name="Salamov A.A."/>
            <person name="Grigoriev I.V."/>
            <person name="Spatafora J.W."/>
            <person name="Berbee M.L."/>
        </authorList>
    </citation>
    <scope>NUCLEOTIDE SEQUENCE [LARGE SCALE GENOMIC DNA]</scope>
    <source>
        <strain evidence="2 3">JEL478</strain>
    </source>
</reference>
<dbReference type="AlphaFoldDB" id="A0A139APE9"/>
<dbReference type="EMBL" id="KQ965741">
    <property type="protein sequence ID" value="KXS18616.1"/>
    <property type="molecule type" value="Genomic_DNA"/>
</dbReference>
<evidence type="ECO:0000313" key="2">
    <source>
        <dbReference type="EMBL" id="KXS18616.1"/>
    </source>
</evidence>
<feature type="region of interest" description="Disordered" evidence="1">
    <location>
        <begin position="36"/>
        <end position="55"/>
    </location>
</feature>
<name>A0A139APE9_GONPJ</name>
<dbReference type="Proteomes" id="UP000070544">
    <property type="component" value="Unassembled WGS sequence"/>
</dbReference>
<keyword evidence="3" id="KW-1185">Reference proteome</keyword>
<evidence type="ECO:0000313" key="3">
    <source>
        <dbReference type="Proteomes" id="UP000070544"/>
    </source>
</evidence>
<accession>A0A139APE9</accession>
<proteinExistence type="predicted"/>
<organism evidence="2 3">
    <name type="scientific">Gonapodya prolifera (strain JEL478)</name>
    <name type="common">Monoblepharis prolifera</name>
    <dbReference type="NCBI Taxonomy" id="1344416"/>
    <lineage>
        <taxon>Eukaryota</taxon>
        <taxon>Fungi</taxon>
        <taxon>Fungi incertae sedis</taxon>
        <taxon>Chytridiomycota</taxon>
        <taxon>Chytridiomycota incertae sedis</taxon>
        <taxon>Monoblepharidomycetes</taxon>
        <taxon>Monoblepharidales</taxon>
        <taxon>Gonapodyaceae</taxon>
        <taxon>Gonapodya</taxon>
    </lineage>
</organism>
<gene>
    <name evidence="2" type="ORF">M427DRAFT_29531</name>
</gene>
<protein>
    <submittedName>
        <fullName evidence="2">Uncharacterized protein</fullName>
    </submittedName>
</protein>
<evidence type="ECO:0000256" key="1">
    <source>
        <dbReference type="SAM" id="MobiDB-lite"/>
    </source>
</evidence>